<sequence>MRGGDGDVLRVESTTGHRAAHDRPGHVPRPDESDLHADDPVTTALGAGMIVPMSTATKRALVTGASTGIGAATVRRLRREGWDVIATARRADRLAALAEETGCTTVTADLTDETDVADLAEHIRSTGPLHALVNNAGGALGTDPVEQGDIAEWRRMYEINVISTLRLTQALLPLLRADGGGDVLVLTSTAAHESYPGGGGYTAAKHAERMIPDTLRLELVGEPVRILEVAPGMVKTEEFSLKRLHGDADAAAKVYAGVAEPLVADDVADVIAFALTRPAHVNLDRIIMRPRAQASSTVVHREG</sequence>
<dbReference type="Gene3D" id="3.40.50.720">
    <property type="entry name" value="NAD(P)-binding Rossmann-like Domain"/>
    <property type="match status" value="1"/>
</dbReference>
<keyword evidence="2" id="KW-0560">Oxidoreductase</keyword>
<comment type="caution">
    <text evidence="4">The sequence shown here is derived from an EMBL/GenBank/DDBJ whole genome shotgun (WGS) entry which is preliminary data.</text>
</comment>
<dbReference type="InterPro" id="IPR036291">
    <property type="entry name" value="NAD(P)-bd_dom_sf"/>
</dbReference>
<dbReference type="PANTHER" id="PTHR42901">
    <property type="entry name" value="ALCOHOL DEHYDROGENASE"/>
    <property type="match status" value="1"/>
</dbReference>
<accession>A0ABP8L6N5</accession>
<name>A0ABP8L6N5_9MICO</name>
<organism evidence="4 5">
    <name type="scientific">Georgenia halophila</name>
    <dbReference type="NCBI Taxonomy" id="620889"/>
    <lineage>
        <taxon>Bacteria</taxon>
        <taxon>Bacillati</taxon>
        <taxon>Actinomycetota</taxon>
        <taxon>Actinomycetes</taxon>
        <taxon>Micrococcales</taxon>
        <taxon>Bogoriellaceae</taxon>
        <taxon>Georgenia</taxon>
    </lineage>
</organism>
<feature type="compositionally biased region" description="Basic and acidic residues" evidence="3">
    <location>
        <begin position="19"/>
        <end position="39"/>
    </location>
</feature>
<dbReference type="InterPro" id="IPR002347">
    <property type="entry name" value="SDR_fam"/>
</dbReference>
<protein>
    <submittedName>
        <fullName evidence="4">SDR family NAD(P)-dependent oxidoreductase</fullName>
    </submittedName>
</protein>
<gene>
    <name evidence="4" type="ORF">GCM10023169_18620</name>
</gene>
<evidence type="ECO:0000313" key="4">
    <source>
        <dbReference type="EMBL" id="GAA4423248.1"/>
    </source>
</evidence>
<evidence type="ECO:0000313" key="5">
    <source>
        <dbReference type="Proteomes" id="UP001500622"/>
    </source>
</evidence>
<dbReference type="Proteomes" id="UP001500622">
    <property type="component" value="Unassembled WGS sequence"/>
</dbReference>
<dbReference type="Pfam" id="PF00106">
    <property type="entry name" value="adh_short"/>
    <property type="match status" value="1"/>
</dbReference>
<evidence type="ECO:0000256" key="2">
    <source>
        <dbReference type="ARBA" id="ARBA00023002"/>
    </source>
</evidence>
<keyword evidence="5" id="KW-1185">Reference proteome</keyword>
<feature type="region of interest" description="Disordered" evidence="3">
    <location>
        <begin position="13"/>
        <end position="40"/>
    </location>
</feature>
<dbReference type="PANTHER" id="PTHR42901:SF1">
    <property type="entry name" value="ALCOHOL DEHYDROGENASE"/>
    <property type="match status" value="1"/>
</dbReference>
<dbReference type="SUPFAM" id="SSF51735">
    <property type="entry name" value="NAD(P)-binding Rossmann-fold domains"/>
    <property type="match status" value="1"/>
</dbReference>
<evidence type="ECO:0000256" key="1">
    <source>
        <dbReference type="ARBA" id="ARBA00006484"/>
    </source>
</evidence>
<proteinExistence type="inferred from homology"/>
<comment type="similarity">
    <text evidence="1">Belongs to the short-chain dehydrogenases/reductases (SDR) family.</text>
</comment>
<dbReference type="EMBL" id="BAABGN010000008">
    <property type="protein sequence ID" value="GAA4423248.1"/>
    <property type="molecule type" value="Genomic_DNA"/>
</dbReference>
<reference evidence="5" key="1">
    <citation type="journal article" date="2019" name="Int. J. Syst. Evol. Microbiol.">
        <title>The Global Catalogue of Microorganisms (GCM) 10K type strain sequencing project: providing services to taxonomists for standard genome sequencing and annotation.</title>
        <authorList>
            <consortium name="The Broad Institute Genomics Platform"/>
            <consortium name="The Broad Institute Genome Sequencing Center for Infectious Disease"/>
            <person name="Wu L."/>
            <person name="Ma J."/>
        </authorList>
    </citation>
    <scope>NUCLEOTIDE SEQUENCE [LARGE SCALE GENOMIC DNA]</scope>
    <source>
        <strain evidence="5">JCM 17810</strain>
    </source>
</reference>
<evidence type="ECO:0000256" key="3">
    <source>
        <dbReference type="SAM" id="MobiDB-lite"/>
    </source>
</evidence>
<dbReference type="PRINTS" id="PR00081">
    <property type="entry name" value="GDHRDH"/>
</dbReference>